<dbReference type="PANTHER" id="PTHR43847:SF1">
    <property type="entry name" value="BLL3993 PROTEIN"/>
    <property type="match status" value="1"/>
</dbReference>
<evidence type="ECO:0000313" key="6">
    <source>
        <dbReference type="EMBL" id="NOT34160.1"/>
    </source>
</evidence>
<feature type="transmembrane region" description="Helical" evidence="5">
    <location>
        <begin position="160"/>
        <end position="190"/>
    </location>
</feature>
<dbReference type="Pfam" id="PF04140">
    <property type="entry name" value="ICMT"/>
    <property type="match status" value="1"/>
</dbReference>
<dbReference type="Proteomes" id="UP000580839">
    <property type="component" value="Unassembled WGS sequence"/>
</dbReference>
<keyword evidence="6" id="KW-0489">Methyltransferase</keyword>
<dbReference type="GO" id="GO:0016020">
    <property type="term" value="C:membrane"/>
    <property type="evidence" value="ECO:0007669"/>
    <property type="project" value="UniProtKB-SubCell"/>
</dbReference>
<keyword evidence="3 5" id="KW-1133">Transmembrane helix</keyword>
<accession>A0A849SS08</accession>
<dbReference type="Gene3D" id="1.20.120.1630">
    <property type="match status" value="1"/>
</dbReference>
<dbReference type="AlphaFoldDB" id="A0A849SS08"/>
<dbReference type="GO" id="GO:0032259">
    <property type="term" value="P:methylation"/>
    <property type="evidence" value="ECO:0007669"/>
    <property type="project" value="UniProtKB-KW"/>
</dbReference>
<keyword evidence="2 5" id="KW-0812">Transmembrane</keyword>
<evidence type="ECO:0000256" key="2">
    <source>
        <dbReference type="ARBA" id="ARBA00022692"/>
    </source>
</evidence>
<keyword evidence="4 5" id="KW-0472">Membrane</keyword>
<dbReference type="InterPro" id="IPR007269">
    <property type="entry name" value="ICMT_MeTrfase"/>
</dbReference>
<feature type="transmembrane region" description="Helical" evidence="5">
    <location>
        <begin position="72"/>
        <end position="93"/>
    </location>
</feature>
<comment type="subcellular location">
    <subcellularLocation>
        <location evidence="1">Membrane</location>
        <topology evidence="1">Multi-pass membrane protein</topology>
    </subcellularLocation>
</comment>
<feature type="transmembrane region" description="Helical" evidence="5">
    <location>
        <begin position="6"/>
        <end position="28"/>
    </location>
</feature>
<dbReference type="PANTHER" id="PTHR43847">
    <property type="entry name" value="BLL3993 PROTEIN"/>
    <property type="match status" value="1"/>
</dbReference>
<evidence type="ECO:0000313" key="7">
    <source>
        <dbReference type="Proteomes" id="UP000580839"/>
    </source>
</evidence>
<proteinExistence type="predicted"/>
<name>A0A849SS08_UNCEI</name>
<organism evidence="6 7">
    <name type="scientific">Eiseniibacteriota bacterium</name>
    <dbReference type="NCBI Taxonomy" id="2212470"/>
    <lineage>
        <taxon>Bacteria</taxon>
        <taxon>Candidatus Eiseniibacteriota</taxon>
    </lineage>
</organism>
<keyword evidence="6" id="KW-0808">Transferase</keyword>
<dbReference type="EMBL" id="JABFRW010000096">
    <property type="protein sequence ID" value="NOT34160.1"/>
    <property type="molecule type" value="Genomic_DNA"/>
</dbReference>
<gene>
    <name evidence="6" type="ORF">HOP12_08335</name>
</gene>
<reference evidence="6 7" key="1">
    <citation type="submission" date="2020-04" db="EMBL/GenBank/DDBJ databases">
        <title>Metagenomic profiling of ammonia- and methane-oxidizing microorganisms in a Dutch drinking water treatment plant.</title>
        <authorList>
            <person name="Poghosyan L."/>
            <person name="Leucker S."/>
        </authorList>
    </citation>
    <scope>NUCLEOTIDE SEQUENCE [LARGE SCALE GENOMIC DNA]</scope>
    <source>
        <strain evidence="6">S-RSF-IL-03</strain>
    </source>
</reference>
<evidence type="ECO:0000256" key="5">
    <source>
        <dbReference type="SAM" id="Phobius"/>
    </source>
</evidence>
<evidence type="ECO:0000256" key="3">
    <source>
        <dbReference type="ARBA" id="ARBA00022989"/>
    </source>
</evidence>
<protein>
    <submittedName>
        <fullName evidence="6">Isoprenylcysteine carboxylmethyltransferase family protein</fullName>
    </submittedName>
</protein>
<evidence type="ECO:0000256" key="4">
    <source>
        <dbReference type="ARBA" id="ARBA00023136"/>
    </source>
</evidence>
<feature type="transmembrane region" description="Helical" evidence="5">
    <location>
        <begin position="40"/>
        <end position="60"/>
    </location>
</feature>
<dbReference type="GO" id="GO:0004671">
    <property type="term" value="F:protein C-terminal S-isoprenylcysteine carboxyl O-methyltransferase activity"/>
    <property type="evidence" value="ECO:0007669"/>
    <property type="project" value="InterPro"/>
</dbReference>
<comment type="caution">
    <text evidence="6">The sequence shown here is derived from an EMBL/GenBank/DDBJ whole genome shotgun (WGS) entry which is preliminary data.</text>
</comment>
<sequence length="224" mass="24019">MPRPPLAARLAIAVAVSSLDAGLLALALGGIRQFIAHPQAVALAVVWALLGLLLAALQPVRSSDAVAADRDAPWRFALLGLLPFLIPPLSALADARGWMPLPFGAGLRWAGVSLAALGFTLRVSAIARLGSRFAPEAVVQRDHQIETHGPYRVIRHPGYLGAWLTALGGLMAFASSLAMPLLVLFAWLLATRARTEDALLERHFGETFRAYRDRTGAFLPRLGR</sequence>
<dbReference type="InterPro" id="IPR052527">
    <property type="entry name" value="Metal_cation-efflux_comp"/>
</dbReference>
<evidence type="ECO:0000256" key="1">
    <source>
        <dbReference type="ARBA" id="ARBA00004141"/>
    </source>
</evidence>